<evidence type="ECO:0000313" key="1">
    <source>
        <dbReference type="EnsemblMetazoa" id="G7485.1:cds"/>
    </source>
</evidence>
<dbReference type="Proteomes" id="UP000005408">
    <property type="component" value="Unassembled WGS sequence"/>
</dbReference>
<reference evidence="1" key="1">
    <citation type="submission" date="2022-08" db="UniProtKB">
        <authorList>
            <consortium name="EnsemblMetazoa"/>
        </authorList>
    </citation>
    <scope>IDENTIFICATION</scope>
    <source>
        <strain evidence="1">05x7-T-G4-1.051#20</strain>
    </source>
</reference>
<dbReference type="EnsemblMetazoa" id="G7485.1">
    <property type="protein sequence ID" value="G7485.1:cds"/>
    <property type="gene ID" value="G7485"/>
</dbReference>
<keyword evidence="2" id="KW-1185">Reference proteome</keyword>
<sequence>MTFNADALSRDVIQPCGAVGLTVALKDLPCGGCHYCRRAHERWQDFSSEPLGSGESSRVVGEDLESQYVEVSGPHSEDAGVDNDSEYLEVIDAHWHPTRMSVPVNLSALTVAIRQLPSGMDVPVRVVGGCAVYVDGPTPSPIDPPQPGWVTAVGLHPTKVSRVDGDLCQQWVSCRGGWPRLLSGHQLGTPKVGDRRGV</sequence>
<dbReference type="AlphaFoldDB" id="A0A8W8NK29"/>
<protein>
    <submittedName>
        <fullName evidence="1">Uncharacterized protein</fullName>
    </submittedName>
</protein>
<evidence type="ECO:0000313" key="2">
    <source>
        <dbReference type="Proteomes" id="UP000005408"/>
    </source>
</evidence>
<name>A0A8W8NK29_MAGGI</name>
<proteinExistence type="predicted"/>
<accession>A0A8W8NK29</accession>
<organism evidence="1 2">
    <name type="scientific">Magallana gigas</name>
    <name type="common">Pacific oyster</name>
    <name type="synonym">Crassostrea gigas</name>
    <dbReference type="NCBI Taxonomy" id="29159"/>
    <lineage>
        <taxon>Eukaryota</taxon>
        <taxon>Metazoa</taxon>
        <taxon>Spiralia</taxon>
        <taxon>Lophotrochozoa</taxon>
        <taxon>Mollusca</taxon>
        <taxon>Bivalvia</taxon>
        <taxon>Autobranchia</taxon>
        <taxon>Pteriomorphia</taxon>
        <taxon>Ostreida</taxon>
        <taxon>Ostreoidea</taxon>
        <taxon>Ostreidae</taxon>
        <taxon>Magallana</taxon>
    </lineage>
</organism>